<reference evidence="1 2" key="1">
    <citation type="journal article" date="2015" name="Nature">
        <title>rRNA introns, odd ribosomes, and small enigmatic genomes across a large radiation of phyla.</title>
        <authorList>
            <person name="Brown C.T."/>
            <person name="Hug L.A."/>
            <person name="Thomas B.C."/>
            <person name="Sharon I."/>
            <person name="Castelle C.J."/>
            <person name="Singh A."/>
            <person name="Wilkins M.J."/>
            <person name="Williams K.H."/>
            <person name="Banfield J.F."/>
        </authorList>
    </citation>
    <scope>NUCLEOTIDE SEQUENCE [LARGE SCALE GENOMIC DNA]</scope>
</reference>
<dbReference type="EMBL" id="LCBN01000038">
    <property type="protein sequence ID" value="KKS12888.1"/>
    <property type="molecule type" value="Genomic_DNA"/>
</dbReference>
<protein>
    <submittedName>
        <fullName evidence="1">Uncharacterized protein</fullName>
    </submittedName>
</protein>
<evidence type="ECO:0000313" key="2">
    <source>
        <dbReference type="Proteomes" id="UP000034753"/>
    </source>
</evidence>
<dbReference type="AlphaFoldDB" id="A0A0G0ZIQ5"/>
<evidence type="ECO:0000313" key="1">
    <source>
        <dbReference type="EMBL" id="KKS12888.1"/>
    </source>
</evidence>
<gene>
    <name evidence="1" type="ORF">UU67_C0038G0005</name>
</gene>
<sequence>MNEKDCQGCSFLGAHFWDDNCGIVHMRPDQIFVCPKNVTVEELIRECKYFHIEGVEGALCLAHLAEGRVFPCFVKNHGDMIKCSDFGFREHSTAGGYKGITTPTVC</sequence>
<proteinExistence type="predicted"/>
<organism evidence="1 2">
    <name type="scientific">Candidatus Daviesbacteria bacterium GW2011_GWB1_41_5</name>
    <dbReference type="NCBI Taxonomy" id="1618429"/>
    <lineage>
        <taxon>Bacteria</taxon>
        <taxon>Candidatus Daviesiibacteriota</taxon>
    </lineage>
</organism>
<accession>A0A0G0ZIQ5</accession>
<comment type="caution">
    <text evidence="1">The sequence shown here is derived from an EMBL/GenBank/DDBJ whole genome shotgun (WGS) entry which is preliminary data.</text>
</comment>
<dbReference type="Proteomes" id="UP000034753">
    <property type="component" value="Unassembled WGS sequence"/>
</dbReference>
<name>A0A0G0ZIQ5_9BACT</name>